<protein>
    <recommendedName>
        <fullName evidence="6">SsuA/THI5-like domain-containing protein</fullName>
    </recommendedName>
</protein>
<dbReference type="PROSITE" id="PS51257">
    <property type="entry name" value="PROKAR_LIPOPROTEIN"/>
    <property type="match status" value="1"/>
</dbReference>
<evidence type="ECO:0000256" key="1">
    <source>
        <dbReference type="ARBA" id="ARBA00004418"/>
    </source>
</evidence>
<evidence type="ECO:0000313" key="8">
    <source>
        <dbReference type="Proteomes" id="UP000644756"/>
    </source>
</evidence>
<dbReference type="InterPro" id="IPR015168">
    <property type="entry name" value="SsuA/THI5"/>
</dbReference>
<comment type="similarity">
    <text evidence="2">Belongs to the bacterial solute-binding protein SsuA/TauA family.</text>
</comment>
<sequence>MIRNKRFYFSMIVLLSLLLSACGQKATVTVRNGNSEDGNTSNQQSKDAPKELKKLTISVPAKSLAFLPLYMGVEKGMYAEEGIDLSVSVLKASAAVAAAISGEVPYTGSLGSTFRSTITGGSGLKVVMVTLDKLGFSLFAAKDIGSIQDLKGKAVMVTNTTGSDNYVLKKMLEKEGLDPNTFLNAVSSSTTANSYQGLLGGASQGAVLSPPYSQMAEQEGFPRLKNAIDVIQRGNAGISVTTEYLQQNGEEVEKMIRATLKSMKYIKENEQEVISFISEFFEIDPELAKGAYADTVVLFSDDGTLAEEVFMEEINEILKETNSTSKIKVSDAVDFRIVKSLAQ</sequence>
<name>A0A917CY88_9BACL</name>
<feature type="signal peptide" evidence="5">
    <location>
        <begin position="1"/>
        <end position="26"/>
    </location>
</feature>
<dbReference type="Gene3D" id="3.40.190.10">
    <property type="entry name" value="Periplasmic binding protein-like II"/>
    <property type="match status" value="2"/>
</dbReference>
<accession>A0A917CY88</accession>
<evidence type="ECO:0000256" key="4">
    <source>
        <dbReference type="SAM" id="MobiDB-lite"/>
    </source>
</evidence>
<comment type="caution">
    <text evidence="7">The sequence shown here is derived from an EMBL/GenBank/DDBJ whole genome shotgun (WGS) entry which is preliminary data.</text>
</comment>
<comment type="subcellular location">
    <subcellularLocation>
        <location evidence="1">Periplasm</location>
    </subcellularLocation>
</comment>
<dbReference type="SUPFAM" id="SSF53850">
    <property type="entry name" value="Periplasmic binding protein-like II"/>
    <property type="match status" value="1"/>
</dbReference>
<reference evidence="7" key="2">
    <citation type="submission" date="2020-09" db="EMBL/GenBank/DDBJ databases">
        <authorList>
            <person name="Sun Q."/>
            <person name="Zhou Y."/>
        </authorList>
    </citation>
    <scope>NUCLEOTIDE SEQUENCE</scope>
    <source>
        <strain evidence="7">CGMCC 1.12987</strain>
    </source>
</reference>
<dbReference type="PANTHER" id="PTHR30024">
    <property type="entry name" value="ALIPHATIC SULFONATES-BINDING PROTEIN-RELATED"/>
    <property type="match status" value="1"/>
</dbReference>
<dbReference type="Pfam" id="PF09084">
    <property type="entry name" value="NMT1"/>
    <property type="match status" value="1"/>
</dbReference>
<keyword evidence="3 5" id="KW-0732">Signal</keyword>
<keyword evidence="8" id="KW-1185">Reference proteome</keyword>
<dbReference type="Proteomes" id="UP000644756">
    <property type="component" value="Unassembled WGS sequence"/>
</dbReference>
<proteinExistence type="inferred from homology"/>
<evidence type="ECO:0000313" key="7">
    <source>
        <dbReference type="EMBL" id="GGG01972.1"/>
    </source>
</evidence>
<evidence type="ECO:0000259" key="6">
    <source>
        <dbReference type="Pfam" id="PF09084"/>
    </source>
</evidence>
<dbReference type="AlphaFoldDB" id="A0A917CY88"/>
<feature type="compositionally biased region" description="Polar residues" evidence="4">
    <location>
        <begin position="30"/>
        <end position="46"/>
    </location>
</feature>
<gene>
    <name evidence="7" type="ORF">GCM10010916_18900</name>
</gene>
<evidence type="ECO:0000256" key="3">
    <source>
        <dbReference type="ARBA" id="ARBA00022729"/>
    </source>
</evidence>
<feature type="region of interest" description="Disordered" evidence="4">
    <location>
        <begin position="30"/>
        <end position="49"/>
    </location>
</feature>
<dbReference type="GO" id="GO:0042597">
    <property type="term" value="C:periplasmic space"/>
    <property type="evidence" value="ECO:0007669"/>
    <property type="project" value="UniProtKB-SubCell"/>
</dbReference>
<organism evidence="7 8">
    <name type="scientific">Paenibacillus abyssi</name>
    <dbReference type="NCBI Taxonomy" id="1340531"/>
    <lineage>
        <taxon>Bacteria</taxon>
        <taxon>Bacillati</taxon>
        <taxon>Bacillota</taxon>
        <taxon>Bacilli</taxon>
        <taxon>Bacillales</taxon>
        <taxon>Paenibacillaceae</taxon>
        <taxon>Paenibacillus</taxon>
    </lineage>
</organism>
<evidence type="ECO:0000256" key="2">
    <source>
        <dbReference type="ARBA" id="ARBA00010742"/>
    </source>
</evidence>
<dbReference type="PANTHER" id="PTHR30024:SF47">
    <property type="entry name" value="TAURINE-BINDING PERIPLASMIC PROTEIN"/>
    <property type="match status" value="1"/>
</dbReference>
<feature type="chain" id="PRO_5036678146" description="SsuA/THI5-like domain-containing protein" evidence="5">
    <location>
        <begin position="27"/>
        <end position="343"/>
    </location>
</feature>
<evidence type="ECO:0000256" key="5">
    <source>
        <dbReference type="SAM" id="SignalP"/>
    </source>
</evidence>
<feature type="domain" description="SsuA/THI5-like" evidence="6">
    <location>
        <begin position="66"/>
        <end position="272"/>
    </location>
</feature>
<dbReference type="RefSeq" id="WP_188530810.1">
    <property type="nucleotide sequence ID" value="NZ_BMGR01000005.1"/>
</dbReference>
<reference evidence="7" key="1">
    <citation type="journal article" date="2014" name="Int. J. Syst. Evol. Microbiol.">
        <title>Complete genome sequence of Corynebacterium casei LMG S-19264T (=DSM 44701T), isolated from a smear-ripened cheese.</title>
        <authorList>
            <consortium name="US DOE Joint Genome Institute (JGI-PGF)"/>
            <person name="Walter F."/>
            <person name="Albersmeier A."/>
            <person name="Kalinowski J."/>
            <person name="Ruckert C."/>
        </authorList>
    </citation>
    <scope>NUCLEOTIDE SEQUENCE</scope>
    <source>
        <strain evidence="7">CGMCC 1.12987</strain>
    </source>
</reference>
<dbReference type="EMBL" id="BMGR01000005">
    <property type="protein sequence ID" value="GGG01972.1"/>
    <property type="molecule type" value="Genomic_DNA"/>
</dbReference>